<comment type="caution">
    <text evidence="4">The sequence shown here is derived from an EMBL/GenBank/DDBJ whole genome shotgun (WGS) entry which is preliminary data.</text>
</comment>
<keyword evidence="4" id="KW-0328">Glycosyltransferase</keyword>
<dbReference type="SMART" id="SM00472">
    <property type="entry name" value="MIR"/>
    <property type="match status" value="3"/>
</dbReference>
<dbReference type="VEuPathDB" id="FungiDB:B1J91_J11044g"/>
<accession>A0A0W0DE89</accession>
<evidence type="ECO:0000256" key="1">
    <source>
        <dbReference type="ARBA" id="ARBA00022737"/>
    </source>
</evidence>
<proteinExistence type="predicted"/>
<evidence type="ECO:0000256" key="2">
    <source>
        <dbReference type="SAM" id="Phobius"/>
    </source>
</evidence>
<dbReference type="EMBL" id="LLZZ01000064">
    <property type="protein sequence ID" value="KTB10146.1"/>
    <property type="molecule type" value="Genomic_DNA"/>
</dbReference>
<name>A0A0W0DE89_CANGB</name>
<feature type="transmembrane region" description="Helical" evidence="2">
    <location>
        <begin position="207"/>
        <end position="240"/>
    </location>
</feature>
<keyword evidence="2" id="KW-0472">Membrane</keyword>
<dbReference type="GO" id="GO:0005783">
    <property type="term" value="C:endoplasmic reticulum"/>
    <property type="evidence" value="ECO:0007669"/>
    <property type="project" value="TreeGrafter"/>
</dbReference>
<dbReference type="PANTHER" id="PTHR10050">
    <property type="entry name" value="DOLICHYL-PHOSPHATE-MANNOSE--PROTEIN MANNOSYLTRANSFERASE"/>
    <property type="match status" value="1"/>
</dbReference>
<feature type="transmembrane region" description="Helical" evidence="2">
    <location>
        <begin position="696"/>
        <end position="714"/>
    </location>
</feature>
<feature type="transmembrane region" description="Helical" evidence="2">
    <location>
        <begin position="121"/>
        <end position="141"/>
    </location>
</feature>
<keyword evidence="1" id="KW-0677">Repeat</keyword>
<gene>
    <name evidence="4" type="ORF">AO440_003238</name>
</gene>
<dbReference type="PANTHER" id="PTHR10050:SF50">
    <property type="entry name" value="DOLICHYL-PHOSPHATE-MANNOSE--PROTEIN MANNOSYLTRANSFERASE 1-RELATED"/>
    <property type="match status" value="1"/>
</dbReference>
<feature type="transmembrane region" description="Helical" evidence="2">
    <location>
        <begin position="614"/>
        <end position="637"/>
    </location>
</feature>
<dbReference type="InterPro" id="IPR016093">
    <property type="entry name" value="MIR_motif"/>
</dbReference>
<keyword evidence="2" id="KW-0812">Transmembrane</keyword>
<dbReference type="PROSITE" id="PS50919">
    <property type="entry name" value="MIR"/>
    <property type="match status" value="1"/>
</dbReference>
<feature type="domain" description="MIR" evidence="3">
    <location>
        <begin position="380"/>
        <end position="439"/>
    </location>
</feature>
<dbReference type="SUPFAM" id="SSF82109">
    <property type="entry name" value="MIR domain"/>
    <property type="match status" value="1"/>
</dbReference>
<reference evidence="4 5" key="1">
    <citation type="submission" date="2015-10" db="EMBL/GenBank/DDBJ databases">
        <title>Draft genomes sequences of Candida glabrata isolates 1A, 1B, 2A, 2B, 3A and 3B.</title>
        <authorList>
            <person name="Haavelsrud O.E."/>
            <person name="Gaustad P."/>
        </authorList>
    </citation>
    <scope>NUCLEOTIDE SEQUENCE [LARGE SCALE GENOMIC DNA]</scope>
    <source>
        <strain evidence="4">910700640</strain>
    </source>
</reference>
<sequence length="736" mass="85002">MPEAKRQDAQPGETASSVLIKGPQGIPFVPIDAYKQHGIINTKICYTDKIIGALVIPAQFAAMCQPLIKEYLNSDSFLNEISEGLLAESLIDQMDKRAFIPNIHPFIIQLLTLVLCKNRLLFQLRVLSFLCSCWTLTMLYFITRKLNINKLISVSVLSIYMSLDIVQESAISNLTDNIQLASIMTLFFLWESYKYNVQNKITCSRMLFVSIPAIILVGTKYLGSTMSWLFFVLIVVYHLWQNILPDVKNFKYLKNFFGLFKLLLISMTFIPFGVLTCSYLLQDYSMIYLYDNSNYHVRSFMPIEYKKLVPTFDNYNSDEIIFKKSTVRIRHVESLGGYLSTLPNVNYLSGSFEQIAFLSQFEDSELNNWIIEPNTEAQNNKEVRSGSRIRLRNVVTGKLLRASSSRPPMSDQEYNSEVSLTGSANFSGDADETWLIDQKYVIGKAIPFNKMGLPPSENINALINTNSVFTLRNDGHGCMLLSHDTDLPDDWDSMSSFKPEFHRQELTCNTTPTKKLTYFMFESVVDQTNDTASRAPLTIHDKLKEVFKLIPSMLKTNYKFNYYIRNSQFLKGRREEDDEIDMQYNLQKFQNRVPLEKWATWRPVSLITKKPSSVYIVSIIVLVLYVLFEITNLLISWNPLSFDTPSLMVHKRLLGKISDEWMLQRMMSDDFLLECFLGWITHYYIFTRTPHQNLDIVLYLPSLLFNLLFAITIFDTLTKSNKMWFGLLPIYIALAI</sequence>
<dbReference type="Gene3D" id="2.80.10.50">
    <property type="match status" value="1"/>
</dbReference>
<evidence type="ECO:0000259" key="3">
    <source>
        <dbReference type="PROSITE" id="PS50919"/>
    </source>
</evidence>
<dbReference type="VEuPathDB" id="FungiDB:GVI51_J10857"/>
<dbReference type="CDD" id="cd23286">
    <property type="entry name" value="beta-trefoil_MIR_PMT7-like"/>
    <property type="match status" value="1"/>
</dbReference>
<organism evidence="4 5">
    <name type="scientific">Candida glabrata</name>
    <name type="common">Yeast</name>
    <name type="synonym">Torulopsis glabrata</name>
    <dbReference type="NCBI Taxonomy" id="5478"/>
    <lineage>
        <taxon>Eukaryota</taxon>
        <taxon>Fungi</taxon>
        <taxon>Dikarya</taxon>
        <taxon>Ascomycota</taxon>
        <taxon>Saccharomycotina</taxon>
        <taxon>Saccharomycetes</taxon>
        <taxon>Saccharomycetales</taxon>
        <taxon>Saccharomycetaceae</taxon>
        <taxon>Nakaseomyces</taxon>
    </lineage>
</organism>
<dbReference type="VEuPathDB" id="FungiDB:GWK60_J10835"/>
<dbReference type="VEuPathDB" id="FungiDB:CAGL0J11044g"/>
<feature type="transmembrane region" description="Helical" evidence="2">
    <location>
        <begin position="260"/>
        <end position="281"/>
    </location>
</feature>
<dbReference type="Proteomes" id="UP000054886">
    <property type="component" value="Unassembled WGS sequence"/>
</dbReference>
<keyword evidence="2" id="KW-1133">Transmembrane helix</keyword>
<dbReference type="AlphaFoldDB" id="A0A0W0DE89"/>
<dbReference type="Pfam" id="PF02815">
    <property type="entry name" value="MIR"/>
    <property type="match status" value="1"/>
</dbReference>
<dbReference type="InterPro" id="IPR036300">
    <property type="entry name" value="MIR_dom_sf"/>
</dbReference>
<keyword evidence="4" id="KW-0808">Transferase</keyword>
<dbReference type="GO" id="GO:0004169">
    <property type="term" value="F:dolichyl-phosphate-mannose-protein mannosyltransferase activity"/>
    <property type="evidence" value="ECO:0007669"/>
    <property type="project" value="TreeGrafter"/>
</dbReference>
<evidence type="ECO:0000313" key="4">
    <source>
        <dbReference type="EMBL" id="KTB10146.1"/>
    </source>
</evidence>
<evidence type="ECO:0000313" key="5">
    <source>
        <dbReference type="Proteomes" id="UP000054886"/>
    </source>
</evidence>
<protein>
    <submittedName>
        <fullName evidence="4">Putative dolichyl-phosphate-mannose--protein mannosyltransferase 7</fullName>
    </submittedName>
</protein>
<dbReference type="InterPro" id="IPR027005">
    <property type="entry name" value="PMT-like"/>
</dbReference>